<proteinExistence type="inferred from homology"/>
<evidence type="ECO:0000256" key="2">
    <source>
        <dbReference type="ARBA" id="ARBA00022670"/>
    </source>
</evidence>
<accession>A0A0C6EU78</accession>
<dbReference type="Pfam" id="PF18348">
    <property type="entry name" value="SH3_16"/>
    <property type="match status" value="1"/>
</dbReference>
<evidence type="ECO:0000256" key="1">
    <source>
        <dbReference type="ARBA" id="ARBA00007074"/>
    </source>
</evidence>
<dbReference type="STRING" id="270351.Maq22A_c00315"/>
<keyword evidence="4" id="KW-0788">Thiol protease</keyword>
<dbReference type="GO" id="GO:0006508">
    <property type="term" value="P:proteolysis"/>
    <property type="evidence" value="ECO:0007669"/>
    <property type="project" value="UniProtKB-KW"/>
</dbReference>
<dbReference type="PATRIC" id="fig|270351.10.peg.59"/>
<comment type="similarity">
    <text evidence="1">Belongs to the peptidase C40 family.</text>
</comment>
<protein>
    <submittedName>
        <fullName evidence="6">Peptidase P60</fullName>
    </submittedName>
</protein>
<dbReference type="InterPro" id="IPR041382">
    <property type="entry name" value="SH3_16"/>
</dbReference>
<keyword evidence="2" id="KW-0645">Protease</keyword>
<reference evidence="6 7" key="1">
    <citation type="journal article" date="2015" name="Genome Announc.">
        <title>Complete Genome Sequence of Methylobacterium aquaticum Strain 22A, Isolated from Racomitrium japonicum Moss.</title>
        <authorList>
            <person name="Tani A."/>
            <person name="Ogura Y."/>
            <person name="Hayashi T."/>
            <person name="Kimbara K."/>
        </authorList>
    </citation>
    <scope>NUCLEOTIDE SEQUENCE [LARGE SCALE GENOMIC DNA]</scope>
    <source>
        <strain evidence="6 7">MA-22A</strain>
    </source>
</reference>
<dbReference type="GO" id="GO:0008234">
    <property type="term" value="F:cysteine-type peptidase activity"/>
    <property type="evidence" value="ECO:0007669"/>
    <property type="project" value="UniProtKB-KW"/>
</dbReference>
<dbReference type="PANTHER" id="PTHR47053:SF1">
    <property type="entry name" value="MUREIN DD-ENDOPEPTIDASE MEPH-RELATED"/>
    <property type="match status" value="1"/>
</dbReference>
<evidence type="ECO:0000313" key="7">
    <source>
        <dbReference type="Proteomes" id="UP000061432"/>
    </source>
</evidence>
<evidence type="ECO:0000256" key="3">
    <source>
        <dbReference type="ARBA" id="ARBA00022801"/>
    </source>
</evidence>
<gene>
    <name evidence="6" type="primary">spr</name>
    <name evidence="6" type="ORF">Maq22A_c00315</name>
</gene>
<organism evidence="6 7">
    <name type="scientific">Methylobacterium aquaticum</name>
    <dbReference type="NCBI Taxonomy" id="270351"/>
    <lineage>
        <taxon>Bacteria</taxon>
        <taxon>Pseudomonadati</taxon>
        <taxon>Pseudomonadota</taxon>
        <taxon>Alphaproteobacteria</taxon>
        <taxon>Hyphomicrobiales</taxon>
        <taxon>Methylobacteriaceae</taxon>
        <taxon>Methylobacterium</taxon>
    </lineage>
</organism>
<dbReference type="KEGG" id="maqu:Maq22A_c00315"/>
<dbReference type="InterPro" id="IPR038765">
    <property type="entry name" value="Papain-like_cys_pep_sf"/>
</dbReference>
<dbReference type="Proteomes" id="UP000061432">
    <property type="component" value="Chromosome"/>
</dbReference>
<evidence type="ECO:0000256" key="4">
    <source>
        <dbReference type="ARBA" id="ARBA00022807"/>
    </source>
</evidence>
<dbReference type="InterPro" id="IPR000064">
    <property type="entry name" value="NLP_P60_dom"/>
</dbReference>
<dbReference type="InterPro" id="IPR051202">
    <property type="entry name" value="Peptidase_C40"/>
</dbReference>
<dbReference type="Pfam" id="PF00877">
    <property type="entry name" value="NLPC_P60"/>
    <property type="match status" value="1"/>
</dbReference>
<feature type="domain" description="NlpC/P60" evidence="5">
    <location>
        <begin position="190"/>
        <end position="324"/>
    </location>
</feature>
<dbReference type="AlphaFoldDB" id="A0A0C6EU78"/>
<evidence type="ECO:0000259" key="5">
    <source>
        <dbReference type="PROSITE" id="PS51935"/>
    </source>
</evidence>
<dbReference type="Gene3D" id="3.90.1720.10">
    <property type="entry name" value="endopeptidase domain like (from Nostoc punctiforme)"/>
    <property type="match status" value="1"/>
</dbReference>
<evidence type="ECO:0000313" key="6">
    <source>
        <dbReference type="EMBL" id="BAQ43576.1"/>
    </source>
</evidence>
<sequence>MVRHVLIPVGARSGLLPAARLERLAGTMTAPFSADAPLDPRLTPARPDLADERLRGRVAADRYVAGTTHRIRVPVAPLRRAPDPAAALDSEALLGEAATVYEVRDGFAFAQLSADGYVGYLPAEALGPVDPAPTHRVSALRTFLYPAADLKRPVVGALSLGARVAVAGREGAYARLADGRFAWAGHLAALDAVEPDVAATALRFLGVPYLWGGRSSLGLDCSGLVQTALAAAGIAAPRDSDQQEAALGEAVPVTADLAGLRRGDLVFWRGHVGMMLDEARLIHANGHHMAVAIEPLAEAEGRIRAGRTGPGTGDGAIRAIRRTIAA</sequence>
<dbReference type="SUPFAM" id="SSF54001">
    <property type="entry name" value="Cysteine proteinases"/>
    <property type="match status" value="1"/>
</dbReference>
<reference evidence="7" key="2">
    <citation type="submission" date="2015-01" db="EMBL/GenBank/DDBJ databases">
        <title>Complete genome sequence of Methylobacterium aquaticum strain 22A.</title>
        <authorList>
            <person name="Tani A."/>
            <person name="Ogura Y."/>
            <person name="Hayashi T."/>
        </authorList>
    </citation>
    <scope>NUCLEOTIDE SEQUENCE [LARGE SCALE GENOMIC DNA]</scope>
    <source>
        <strain evidence="7">MA-22A</strain>
    </source>
</reference>
<dbReference type="EMBL" id="AP014704">
    <property type="protein sequence ID" value="BAQ43576.1"/>
    <property type="molecule type" value="Genomic_DNA"/>
</dbReference>
<dbReference type="PROSITE" id="PS51935">
    <property type="entry name" value="NLPC_P60"/>
    <property type="match status" value="1"/>
</dbReference>
<name>A0A0C6EU78_9HYPH</name>
<keyword evidence="3" id="KW-0378">Hydrolase</keyword>
<dbReference type="PANTHER" id="PTHR47053">
    <property type="entry name" value="MUREIN DD-ENDOPEPTIDASE MEPH-RELATED"/>
    <property type="match status" value="1"/>
</dbReference>